<dbReference type="EMBL" id="CP029187">
    <property type="protein sequence ID" value="AWI26909.1"/>
    <property type="molecule type" value="Genomic_DNA"/>
</dbReference>
<accession>A0A2S1SKK0</accession>
<evidence type="ECO:0000313" key="1">
    <source>
        <dbReference type="EMBL" id="AWI26909.1"/>
    </source>
</evidence>
<name>A0A2S1SKK0_9FLAO</name>
<sequence>MQNQTFFYFVNGTIRFCESTLFAPKKRNSIGAYAEKDFVFVLLVLKTLASQKPGFSYLSLLGL</sequence>
<dbReference type="Proteomes" id="UP000244937">
    <property type="component" value="Chromosome"/>
</dbReference>
<gene>
    <name evidence="1" type="ORF">HYN49_13900</name>
</gene>
<proteinExistence type="predicted"/>
<keyword evidence="2" id="KW-1185">Reference proteome</keyword>
<dbReference type="AlphaFoldDB" id="A0A2S1SKK0"/>
<protein>
    <submittedName>
        <fullName evidence="1">Uncharacterized protein</fullName>
    </submittedName>
</protein>
<reference evidence="1 2" key="1">
    <citation type="submission" date="2018-05" db="EMBL/GenBank/DDBJ databases">
        <title>Genome sequencing of Flavobacterium sp. HYN0049.</title>
        <authorList>
            <person name="Yi H."/>
            <person name="Baek C."/>
        </authorList>
    </citation>
    <scope>NUCLEOTIDE SEQUENCE [LARGE SCALE GENOMIC DNA]</scope>
    <source>
        <strain evidence="1 2">HYN0049</strain>
    </source>
</reference>
<organism evidence="1 2">
    <name type="scientific">Flavobacterium pallidum</name>
    <dbReference type="NCBI Taxonomy" id="2172098"/>
    <lineage>
        <taxon>Bacteria</taxon>
        <taxon>Pseudomonadati</taxon>
        <taxon>Bacteroidota</taxon>
        <taxon>Flavobacteriia</taxon>
        <taxon>Flavobacteriales</taxon>
        <taxon>Flavobacteriaceae</taxon>
        <taxon>Flavobacterium</taxon>
    </lineage>
</organism>
<evidence type="ECO:0000313" key="2">
    <source>
        <dbReference type="Proteomes" id="UP000244937"/>
    </source>
</evidence>
<dbReference type="KEGG" id="fpal:HYN49_13900"/>